<organism evidence="3 4">
    <name type="scientific">Paractinoplanes ferrugineus</name>
    <dbReference type="NCBI Taxonomy" id="113564"/>
    <lineage>
        <taxon>Bacteria</taxon>
        <taxon>Bacillati</taxon>
        <taxon>Actinomycetota</taxon>
        <taxon>Actinomycetes</taxon>
        <taxon>Micromonosporales</taxon>
        <taxon>Micromonosporaceae</taxon>
        <taxon>Paractinoplanes</taxon>
    </lineage>
</organism>
<dbReference type="SUPFAM" id="SSF109604">
    <property type="entry name" value="HD-domain/PDEase-like"/>
    <property type="match status" value="1"/>
</dbReference>
<dbReference type="PIRSF" id="PIRSF003180">
    <property type="entry name" value="DiGMPpdiest_YuxH"/>
    <property type="match status" value="1"/>
</dbReference>
<dbReference type="PANTHER" id="PTHR33525">
    <property type="match status" value="1"/>
</dbReference>
<keyword evidence="3" id="KW-0418">Kinase</keyword>
<feature type="domain" description="HDOD" evidence="2">
    <location>
        <begin position="209"/>
        <end position="396"/>
    </location>
</feature>
<dbReference type="PANTHER" id="PTHR33525:SF4">
    <property type="entry name" value="CYCLIC DI-GMP PHOSPHODIESTERASE CDGJ"/>
    <property type="match status" value="1"/>
</dbReference>
<dbReference type="InterPro" id="IPR001633">
    <property type="entry name" value="EAL_dom"/>
</dbReference>
<dbReference type="Pfam" id="PF00563">
    <property type="entry name" value="EAL"/>
    <property type="match status" value="1"/>
</dbReference>
<dbReference type="RefSeq" id="WP_239117700.1">
    <property type="nucleotide sequence ID" value="NZ_BAAABP010000007.1"/>
</dbReference>
<dbReference type="Gene3D" id="1.10.3210.10">
    <property type="entry name" value="Hypothetical protein af1432"/>
    <property type="match status" value="1"/>
</dbReference>
<dbReference type="AlphaFoldDB" id="A0A919J0K5"/>
<reference evidence="3" key="1">
    <citation type="submission" date="2021-01" db="EMBL/GenBank/DDBJ databases">
        <title>Whole genome shotgun sequence of Actinoplanes ferrugineus NBRC 15555.</title>
        <authorList>
            <person name="Komaki H."/>
            <person name="Tamura T."/>
        </authorList>
    </citation>
    <scope>NUCLEOTIDE SEQUENCE</scope>
    <source>
        <strain evidence="3">NBRC 15555</strain>
    </source>
</reference>
<evidence type="ECO:0000313" key="4">
    <source>
        <dbReference type="Proteomes" id="UP000598174"/>
    </source>
</evidence>
<protein>
    <submittedName>
        <fullName evidence="3">Histidine kinase</fullName>
    </submittedName>
</protein>
<dbReference type="GO" id="GO:0016301">
    <property type="term" value="F:kinase activity"/>
    <property type="evidence" value="ECO:0007669"/>
    <property type="project" value="UniProtKB-KW"/>
</dbReference>
<keyword evidence="4" id="KW-1185">Reference proteome</keyword>
<dbReference type="Gene3D" id="3.20.20.450">
    <property type="entry name" value="EAL domain"/>
    <property type="match status" value="1"/>
</dbReference>
<dbReference type="PROSITE" id="PS50883">
    <property type="entry name" value="EAL"/>
    <property type="match status" value="1"/>
</dbReference>
<dbReference type="SMART" id="SM00052">
    <property type="entry name" value="EAL"/>
    <property type="match status" value="1"/>
</dbReference>
<evidence type="ECO:0000259" key="2">
    <source>
        <dbReference type="PROSITE" id="PS51833"/>
    </source>
</evidence>
<proteinExistence type="predicted"/>
<dbReference type="PROSITE" id="PS51833">
    <property type="entry name" value="HDOD"/>
    <property type="match status" value="1"/>
</dbReference>
<evidence type="ECO:0000259" key="1">
    <source>
        <dbReference type="PROSITE" id="PS50883"/>
    </source>
</evidence>
<accession>A0A919J0K5</accession>
<dbReference type="Pfam" id="PF08668">
    <property type="entry name" value="HDOD"/>
    <property type="match status" value="1"/>
</dbReference>
<dbReference type="InterPro" id="IPR052340">
    <property type="entry name" value="RNase_Y/CdgJ"/>
</dbReference>
<gene>
    <name evidence="3" type="primary">yuxH</name>
    <name evidence="3" type="ORF">Afe05nite_20490</name>
</gene>
<dbReference type="SUPFAM" id="SSF141868">
    <property type="entry name" value="EAL domain-like"/>
    <property type="match status" value="1"/>
</dbReference>
<name>A0A919J0K5_9ACTN</name>
<dbReference type="InterPro" id="IPR013976">
    <property type="entry name" value="HDOD"/>
</dbReference>
<evidence type="ECO:0000313" key="3">
    <source>
        <dbReference type="EMBL" id="GIE10209.1"/>
    </source>
</evidence>
<keyword evidence="3" id="KW-0808">Transferase</keyword>
<sequence length="405" mass="43711">MKTSAPSDGTQLVHVGRQPIFDVHGDVVAYELLFRGSMDAVSAGRQDTYATSTVMVNAFTEFGIREVAGDRLCFINLTREFLVGDLTLPFGPEQVVLEVLETVRMDDEVVAGITALAERGYRIALDDFVWGSGHEVLFGLASYVKLDLLDGDLSRLDEVVAACREHPGINIVAERLETEEQLAIADRYGMELRQGYALSHPQVLTVASLSPSRLRRLELVAALSDSEPDLQRIVSIIASDPPLSLRVLRASNSVAAGHANRVSSVRQAVVMVGLPSIRQWALLMVLDDAGATSEEHMLGVLTRARLCENIATWFGASSDGAFMAGVISGVAQLLKLAPESMIDQFPLAPTIVAALAEGTGRLGRVLRAVDSYENGEFGSFDLAGQYMDAVRWSTQALSHARLAAA</sequence>
<feature type="domain" description="EAL" evidence="1">
    <location>
        <begin position="1"/>
        <end position="215"/>
    </location>
</feature>
<dbReference type="InterPro" id="IPR035919">
    <property type="entry name" value="EAL_sf"/>
</dbReference>
<dbReference type="EMBL" id="BOMM01000014">
    <property type="protein sequence ID" value="GIE10209.1"/>
    <property type="molecule type" value="Genomic_DNA"/>
</dbReference>
<dbReference type="Proteomes" id="UP000598174">
    <property type="component" value="Unassembled WGS sequence"/>
</dbReference>
<dbReference type="InterPro" id="IPR014408">
    <property type="entry name" value="dGMP_Pdiesterase_EAL/HD-GYP"/>
</dbReference>
<comment type="caution">
    <text evidence="3">The sequence shown here is derived from an EMBL/GenBank/DDBJ whole genome shotgun (WGS) entry which is preliminary data.</text>
</comment>